<dbReference type="InterPro" id="IPR013520">
    <property type="entry name" value="Ribonucl_H"/>
</dbReference>
<gene>
    <name evidence="7" type="ORF">HNQ75_002329</name>
</gene>
<dbReference type="Pfam" id="PF00571">
    <property type="entry name" value="CBS"/>
    <property type="match status" value="2"/>
</dbReference>
<evidence type="ECO:0000256" key="3">
    <source>
        <dbReference type="ARBA" id="ARBA00026073"/>
    </source>
</evidence>
<dbReference type="PANTHER" id="PTHR30231">
    <property type="entry name" value="DNA POLYMERASE III SUBUNIT EPSILON"/>
    <property type="match status" value="1"/>
</dbReference>
<dbReference type="InterPro" id="IPR006054">
    <property type="entry name" value="DnaQ"/>
</dbReference>
<dbReference type="InterPro" id="IPR036397">
    <property type="entry name" value="RNaseH_sf"/>
</dbReference>
<sequence length="721" mass="77196">MTPRTSGEAAAGASAPLIALDTVVLDTETTGLDVRQDRIIQIGAVRMHGADILESEVFDVIVNPGIPIPPASSRVHGLSDADVAGRPGVAEVLDGLRDFIGNRVVVGHSINFDLAMLRNEAHRHGVHWKEPRWLDVALMSVAITPGLVSPSLDNLALTYGVQIAGRHTALGDALATAGVYAGMQPRLLGKGIRTLGEAENLGRSATTLVEQQQGVGWFERPAGKPDFVHTAIEVGSQRAIDSFLYRQRLEDVMSSPPITVDAGASLHEAARLMADKGIGCVIVRQADGPHGILTERDVLRVLADKGPEAGATLVGTIMTSPVITAQGDTFLYRALGLMARRNLRYLGVRNEHGDLAGVFTLRTLLRERALSTLTVGDEIATATRPRELARVQSALPSLASGLISDGLNAQAVGAVIAAEGRAMTARAAEIAEGELLAAGHGPPPAEYALLVLGSAGRGESLLAADQDNALVIDDDYHGDLDSDGDWFSRFSTRVNEILDRAGVHYCRGGVMAKNRPWRRTQADWLRQARIWASEPSRQGLANVDIFFDLAPAYVSSAKATRLADSLRLESAHVARHSLDLLRMLGEDAAARYSQLGMFGRIRKDNGGRVDLKNGALLPIVSGARVVALRHGIFAHTTPERLRQAAAAAGRSQADAALLADMHGFLMRLILTQQITDIEAGLKPGGTVDVSRLSRRDMDRLRDALQHVALVRNVVRDLLQVP</sequence>
<organism evidence="7 8">
    <name type="scientific">Pseudorhizobium flavum</name>
    <dbReference type="NCBI Taxonomy" id="1335061"/>
    <lineage>
        <taxon>Bacteria</taxon>
        <taxon>Pseudomonadati</taxon>
        <taxon>Pseudomonadota</taxon>
        <taxon>Alphaproteobacteria</taxon>
        <taxon>Hyphomicrobiales</taxon>
        <taxon>Rhizobiaceae</taxon>
        <taxon>Rhizobium/Agrobacterium group</taxon>
        <taxon>Pseudorhizobium</taxon>
    </lineage>
</organism>
<dbReference type="EMBL" id="JACHEJ010000005">
    <property type="protein sequence ID" value="MBB6180350.1"/>
    <property type="molecule type" value="Genomic_DNA"/>
</dbReference>
<dbReference type="NCBIfam" id="TIGR00573">
    <property type="entry name" value="dnaq"/>
    <property type="match status" value="1"/>
</dbReference>
<dbReference type="InterPro" id="IPR018821">
    <property type="entry name" value="DUF294_put_nucleoTrafse_sb-bd"/>
</dbReference>
<dbReference type="SUPFAM" id="SSF54631">
    <property type="entry name" value="CBS-domain pair"/>
    <property type="match status" value="1"/>
</dbReference>
<dbReference type="GO" id="GO:0045004">
    <property type="term" value="P:DNA replication proofreading"/>
    <property type="evidence" value="ECO:0007669"/>
    <property type="project" value="TreeGrafter"/>
</dbReference>
<dbReference type="InterPro" id="IPR005105">
    <property type="entry name" value="GlnD_Uridyltrans_N"/>
</dbReference>
<dbReference type="GO" id="GO:0003677">
    <property type="term" value="F:DNA binding"/>
    <property type="evidence" value="ECO:0007669"/>
    <property type="project" value="InterPro"/>
</dbReference>
<dbReference type="EC" id="2.7.7.7" evidence="1"/>
<name>A0A7X0DD61_9HYPH</name>
<dbReference type="InterPro" id="IPR000644">
    <property type="entry name" value="CBS_dom"/>
</dbReference>
<evidence type="ECO:0000256" key="5">
    <source>
        <dbReference type="PROSITE-ProRule" id="PRU00703"/>
    </source>
</evidence>
<dbReference type="Gene3D" id="3.10.580.10">
    <property type="entry name" value="CBS-domain"/>
    <property type="match status" value="1"/>
</dbReference>
<evidence type="ECO:0000256" key="1">
    <source>
        <dbReference type="ARBA" id="ARBA00012417"/>
    </source>
</evidence>
<keyword evidence="5" id="KW-0129">CBS domain</keyword>
<dbReference type="GO" id="GO:0005829">
    <property type="term" value="C:cytosol"/>
    <property type="evidence" value="ECO:0007669"/>
    <property type="project" value="TreeGrafter"/>
</dbReference>
<comment type="catalytic activity">
    <reaction evidence="4">
        <text>DNA(n) + a 2'-deoxyribonucleoside 5'-triphosphate = DNA(n+1) + diphosphate</text>
        <dbReference type="Rhea" id="RHEA:22508"/>
        <dbReference type="Rhea" id="RHEA-COMP:17339"/>
        <dbReference type="Rhea" id="RHEA-COMP:17340"/>
        <dbReference type="ChEBI" id="CHEBI:33019"/>
        <dbReference type="ChEBI" id="CHEBI:61560"/>
        <dbReference type="ChEBI" id="CHEBI:173112"/>
        <dbReference type="EC" id="2.7.7.7"/>
    </reaction>
</comment>
<evidence type="ECO:0000256" key="2">
    <source>
        <dbReference type="ARBA" id="ARBA00025483"/>
    </source>
</evidence>
<dbReference type="GO" id="GO:0008773">
    <property type="term" value="F:[protein-PII] uridylyltransferase activity"/>
    <property type="evidence" value="ECO:0007669"/>
    <property type="project" value="InterPro"/>
</dbReference>
<dbReference type="InterPro" id="IPR046342">
    <property type="entry name" value="CBS_dom_sf"/>
</dbReference>
<dbReference type="FunFam" id="3.30.420.10:FF:000045">
    <property type="entry name" value="3'-5' exonuclease DinG"/>
    <property type="match status" value="1"/>
</dbReference>
<dbReference type="Pfam" id="PF03445">
    <property type="entry name" value="DUF294"/>
    <property type="match status" value="1"/>
</dbReference>
<dbReference type="PANTHER" id="PTHR30231:SF41">
    <property type="entry name" value="DNA POLYMERASE III SUBUNIT EPSILON"/>
    <property type="match status" value="1"/>
</dbReference>
<keyword evidence="8" id="KW-1185">Reference proteome</keyword>
<dbReference type="SMART" id="SM00116">
    <property type="entry name" value="CBS"/>
    <property type="match status" value="2"/>
</dbReference>
<protein>
    <recommendedName>
        <fullName evidence="1">DNA-directed DNA polymerase</fullName>
        <ecNumber evidence="1">2.7.7.7</ecNumber>
    </recommendedName>
</protein>
<proteinExistence type="predicted"/>
<dbReference type="Proteomes" id="UP000535501">
    <property type="component" value="Unassembled WGS sequence"/>
</dbReference>
<keyword evidence="7" id="KW-0548">Nucleotidyltransferase</keyword>
<accession>A0A7X0DD61</accession>
<dbReference type="GO" id="GO:0008408">
    <property type="term" value="F:3'-5' exonuclease activity"/>
    <property type="evidence" value="ECO:0007669"/>
    <property type="project" value="TreeGrafter"/>
</dbReference>
<dbReference type="Pfam" id="PF00929">
    <property type="entry name" value="RNase_T"/>
    <property type="match status" value="1"/>
</dbReference>
<dbReference type="SMART" id="SM00479">
    <property type="entry name" value="EXOIII"/>
    <property type="match status" value="1"/>
</dbReference>
<evidence type="ECO:0000256" key="4">
    <source>
        <dbReference type="ARBA" id="ARBA00049244"/>
    </source>
</evidence>
<feature type="domain" description="CBS" evidence="6">
    <location>
        <begin position="318"/>
        <end position="375"/>
    </location>
</feature>
<dbReference type="AlphaFoldDB" id="A0A7X0DD61"/>
<dbReference type="CDD" id="cd05401">
    <property type="entry name" value="NT_GlnE_GlnD_like"/>
    <property type="match status" value="1"/>
</dbReference>
<feature type="domain" description="CBS" evidence="6">
    <location>
        <begin position="253"/>
        <end position="308"/>
    </location>
</feature>
<dbReference type="InterPro" id="IPR012337">
    <property type="entry name" value="RNaseH-like_sf"/>
</dbReference>
<evidence type="ECO:0000259" key="6">
    <source>
        <dbReference type="PROSITE" id="PS51371"/>
    </source>
</evidence>
<dbReference type="Gene3D" id="3.30.420.10">
    <property type="entry name" value="Ribonuclease H-like superfamily/Ribonuclease H"/>
    <property type="match status" value="1"/>
</dbReference>
<dbReference type="RefSeq" id="WP_077548432.1">
    <property type="nucleotide sequence ID" value="NZ_JACHEJ010000005.1"/>
</dbReference>
<dbReference type="Pfam" id="PF10335">
    <property type="entry name" value="DUF294_C"/>
    <property type="match status" value="1"/>
</dbReference>
<evidence type="ECO:0000313" key="7">
    <source>
        <dbReference type="EMBL" id="MBB6180350.1"/>
    </source>
</evidence>
<reference evidence="7 8" key="1">
    <citation type="submission" date="2020-08" db="EMBL/GenBank/DDBJ databases">
        <title>Genomic Encyclopedia of Type Strains, Phase IV (KMG-IV): sequencing the most valuable type-strain genomes for metagenomic binning, comparative biology and taxonomic classification.</title>
        <authorList>
            <person name="Goeker M."/>
        </authorList>
    </citation>
    <scope>NUCLEOTIDE SEQUENCE [LARGE SCALE GENOMIC DNA]</scope>
    <source>
        <strain evidence="7 8">DSM 102134</strain>
    </source>
</reference>
<dbReference type="GO" id="GO:0003887">
    <property type="term" value="F:DNA-directed DNA polymerase activity"/>
    <property type="evidence" value="ECO:0007669"/>
    <property type="project" value="UniProtKB-EC"/>
</dbReference>
<evidence type="ECO:0000313" key="8">
    <source>
        <dbReference type="Proteomes" id="UP000535501"/>
    </source>
</evidence>
<comment type="function">
    <text evidence="2">DNA polymerase III is a complex, multichain enzyme responsible for most of the replicative synthesis in bacteria. The epsilon subunit contain the editing function and is a proofreading 3'-5' exonuclease.</text>
</comment>
<comment type="subunit">
    <text evidence="3">DNA polymerase III contains a core (composed of alpha, epsilon and theta chains) that associates with a tau subunit. This core dimerizes to form the POLIII' complex. PolIII' associates with the gamma complex (composed of gamma, delta, delta', psi and chi chains) and with the beta chain to form the complete DNA polymerase III complex.</text>
</comment>
<keyword evidence="7" id="KW-0808">Transferase</keyword>
<dbReference type="CDD" id="cd06127">
    <property type="entry name" value="DEDDh"/>
    <property type="match status" value="1"/>
</dbReference>
<dbReference type="SUPFAM" id="SSF53098">
    <property type="entry name" value="Ribonuclease H-like"/>
    <property type="match status" value="1"/>
</dbReference>
<dbReference type="PROSITE" id="PS51371">
    <property type="entry name" value="CBS"/>
    <property type="match status" value="2"/>
</dbReference>
<comment type="caution">
    <text evidence="7">The sequence shown here is derived from an EMBL/GenBank/DDBJ whole genome shotgun (WGS) entry which is preliminary data.</text>
</comment>